<dbReference type="GO" id="GO:0000978">
    <property type="term" value="F:RNA polymerase II cis-regulatory region sequence-specific DNA binding"/>
    <property type="evidence" value="ECO:0007669"/>
    <property type="project" value="UniProtKB-ARBA"/>
</dbReference>
<dbReference type="EMBL" id="KE747825">
    <property type="protein sequence ID" value="RMZ70916.1"/>
    <property type="molecule type" value="Genomic_DNA"/>
</dbReference>
<organism evidence="8 9">
    <name type="scientific">Pyrenophora seminiperda CCB06</name>
    <dbReference type="NCBI Taxonomy" id="1302712"/>
    <lineage>
        <taxon>Eukaryota</taxon>
        <taxon>Fungi</taxon>
        <taxon>Dikarya</taxon>
        <taxon>Ascomycota</taxon>
        <taxon>Pezizomycotina</taxon>
        <taxon>Dothideomycetes</taxon>
        <taxon>Pleosporomycetidae</taxon>
        <taxon>Pleosporales</taxon>
        <taxon>Pleosporineae</taxon>
        <taxon>Pleosporaceae</taxon>
        <taxon>Pyrenophora</taxon>
    </lineage>
</organism>
<reference evidence="8 9" key="1">
    <citation type="journal article" date="2014" name="PLoS ONE">
        <title>De novo Genome Assembly of the Fungal Plant Pathogen Pyrenophora semeniperda.</title>
        <authorList>
            <person name="Soliai M.M."/>
            <person name="Meyer S.E."/>
            <person name="Udall J.A."/>
            <person name="Elzinga D.E."/>
            <person name="Hermansen R.A."/>
            <person name="Bodily P.M."/>
            <person name="Hart A.A."/>
            <person name="Coleman C.E."/>
        </authorList>
    </citation>
    <scope>NUCLEOTIDE SEQUENCE [LARGE SCALE GENOMIC DNA]</scope>
    <source>
        <strain evidence="8 9">CCB06</strain>
        <tissue evidence="8">Mycelium</tissue>
    </source>
</reference>
<dbReference type="PROSITE" id="PS50157">
    <property type="entry name" value="ZINC_FINGER_C2H2_2"/>
    <property type="match status" value="4"/>
</dbReference>
<evidence type="ECO:0000256" key="5">
    <source>
        <dbReference type="PROSITE-ProRule" id="PRU00042"/>
    </source>
</evidence>
<evidence type="ECO:0000256" key="3">
    <source>
        <dbReference type="ARBA" id="ARBA00022771"/>
    </source>
</evidence>
<name>A0A3M7M8R9_9PLEO</name>
<feature type="region of interest" description="Disordered" evidence="6">
    <location>
        <begin position="624"/>
        <end position="645"/>
    </location>
</feature>
<feature type="domain" description="C2H2-type" evidence="7">
    <location>
        <begin position="464"/>
        <end position="493"/>
    </location>
</feature>
<dbReference type="InterPro" id="IPR013087">
    <property type="entry name" value="Znf_C2H2_type"/>
</dbReference>
<dbReference type="FunFam" id="3.30.160.60:FF:000072">
    <property type="entry name" value="zinc finger protein 143 isoform X1"/>
    <property type="match status" value="1"/>
</dbReference>
<keyword evidence="4" id="KW-0862">Zinc</keyword>
<dbReference type="FunFam" id="3.30.160.60:FF:000125">
    <property type="entry name" value="Putative zinc finger protein 143"/>
    <property type="match status" value="1"/>
</dbReference>
<dbReference type="Pfam" id="PF00096">
    <property type="entry name" value="zf-C2H2"/>
    <property type="match status" value="4"/>
</dbReference>
<dbReference type="OrthoDB" id="427030at2759"/>
<feature type="domain" description="C2H2-type" evidence="7">
    <location>
        <begin position="434"/>
        <end position="463"/>
    </location>
</feature>
<feature type="region of interest" description="Disordered" evidence="6">
    <location>
        <begin position="409"/>
        <end position="428"/>
    </location>
</feature>
<gene>
    <name evidence="8" type="ORF">GMOD_00008576</name>
</gene>
<keyword evidence="2" id="KW-0677">Repeat</keyword>
<dbReference type="GO" id="GO:0000981">
    <property type="term" value="F:DNA-binding transcription factor activity, RNA polymerase II-specific"/>
    <property type="evidence" value="ECO:0007669"/>
    <property type="project" value="TreeGrafter"/>
</dbReference>
<feature type="domain" description="C2H2-type" evidence="7">
    <location>
        <begin position="522"/>
        <end position="552"/>
    </location>
</feature>
<feature type="domain" description="C2H2-type" evidence="7">
    <location>
        <begin position="494"/>
        <end position="521"/>
    </location>
</feature>
<dbReference type="AlphaFoldDB" id="A0A3M7M8R9"/>
<dbReference type="FunFam" id="3.30.160.60:FF:002157">
    <property type="entry name" value="Transcription factor"/>
    <property type="match status" value="1"/>
</dbReference>
<keyword evidence="9" id="KW-1185">Reference proteome</keyword>
<keyword evidence="3 5" id="KW-0863">Zinc-finger</keyword>
<keyword evidence="1" id="KW-0479">Metal-binding</keyword>
<evidence type="ECO:0000313" key="9">
    <source>
        <dbReference type="Proteomes" id="UP000265663"/>
    </source>
</evidence>
<proteinExistence type="predicted"/>
<evidence type="ECO:0000256" key="2">
    <source>
        <dbReference type="ARBA" id="ARBA00022737"/>
    </source>
</evidence>
<sequence length="683" mass="75422">MRCPPCRSKPGTSKHLPGWDWGGACASSAAPSTPREEASAATPPSIIGCNSAYLHPRVYVRKTASRAWRDAKPFGSAATRSQYAMILTGIQAWSERVPVPGRADPSPFSRLYRHAAANEGWDGHGATHCERARPARAIEQSLQLQENKFSPSVAAPPCILDPHNGTLAHETATPCVRSHLGPYPGSALRPHPGPLPCPVPISWLHARAMFLVLYTVRHVALASSITMAAVVASHHMGLWQDRRESPAHIPNMHLSNMVPSYDASRTVSTAPVSRSYQPTSSHMDINMPLYSTNGLATSVPYQSGAFAYDPTPVNSYSMQQPSYYQSNIQHPVSYAPTSDVPQLPTVRDARNLFNNMVKSESTSPVQSNPMYNNTSYATDLKRSTSEPTEGSSTSFATDVDTLMRAIQAKQTTSPQASEPKEEAVKVSQKPRKRYQCTIPNCNKSFYQKTHLEIHIRAHTGAKPFNCKAPGCGQSFSQLGNLKTHERRHTGERPYSCDICGKTFAQRGNVRAHKIVHQQIKPFTCKLDDCGKQFTQLGNLKSHQNKFHAATLRYLTQKFATITSGDWVSQEDKELWEYFASLYKNSNKGIKGRGKDRRISAMSSSASSYPSSYAGMPMVPMSRSYAGSFHQQSSDRSSRSSSMSSDSLHRVDSAYDFGAPMPNHYHQQPGTGYDDMVFPERKLY</sequence>
<dbReference type="FunFam" id="3.30.160.60:FF:000557">
    <property type="entry name" value="zinc finger and SCAN domain-containing protein 29"/>
    <property type="match status" value="1"/>
</dbReference>
<dbReference type="SUPFAM" id="SSF57667">
    <property type="entry name" value="beta-beta-alpha zinc fingers"/>
    <property type="match status" value="2"/>
</dbReference>
<dbReference type="PANTHER" id="PTHR23235">
    <property type="entry name" value="KRUEPPEL-LIKE TRANSCRIPTION FACTOR"/>
    <property type="match status" value="1"/>
</dbReference>
<dbReference type="PROSITE" id="PS00028">
    <property type="entry name" value="ZINC_FINGER_C2H2_1"/>
    <property type="match status" value="4"/>
</dbReference>
<evidence type="ECO:0000313" key="8">
    <source>
        <dbReference type="EMBL" id="RMZ70916.1"/>
    </source>
</evidence>
<evidence type="ECO:0000256" key="1">
    <source>
        <dbReference type="ARBA" id="ARBA00022723"/>
    </source>
</evidence>
<dbReference type="Proteomes" id="UP000265663">
    <property type="component" value="Unassembled WGS sequence"/>
</dbReference>
<evidence type="ECO:0000256" key="6">
    <source>
        <dbReference type="SAM" id="MobiDB-lite"/>
    </source>
</evidence>
<dbReference type="GO" id="GO:0008270">
    <property type="term" value="F:zinc ion binding"/>
    <property type="evidence" value="ECO:0007669"/>
    <property type="project" value="UniProtKB-KW"/>
</dbReference>
<protein>
    <submittedName>
        <fullName evidence="8">C2h2 transcription factor</fullName>
    </submittedName>
</protein>
<evidence type="ECO:0000259" key="7">
    <source>
        <dbReference type="PROSITE" id="PS50157"/>
    </source>
</evidence>
<dbReference type="PANTHER" id="PTHR23235:SF120">
    <property type="entry name" value="KRUPPEL-LIKE FACTOR 15"/>
    <property type="match status" value="1"/>
</dbReference>
<dbReference type="SMART" id="SM00355">
    <property type="entry name" value="ZnF_C2H2"/>
    <property type="match status" value="4"/>
</dbReference>
<accession>A0A3M7M8R9</accession>
<dbReference type="InterPro" id="IPR036236">
    <property type="entry name" value="Znf_C2H2_sf"/>
</dbReference>
<evidence type="ECO:0000256" key="4">
    <source>
        <dbReference type="ARBA" id="ARBA00022833"/>
    </source>
</evidence>
<dbReference type="Gene3D" id="3.30.160.60">
    <property type="entry name" value="Classic Zinc Finger"/>
    <property type="match status" value="4"/>
</dbReference>